<evidence type="ECO:0000256" key="2">
    <source>
        <dbReference type="ARBA" id="ARBA00022741"/>
    </source>
</evidence>
<evidence type="ECO:0000256" key="1">
    <source>
        <dbReference type="ARBA" id="ARBA00010290"/>
    </source>
</evidence>
<dbReference type="InterPro" id="IPR024156">
    <property type="entry name" value="Small_GTPase_ARF"/>
</dbReference>
<comment type="caution">
    <text evidence="6">The sequence shown here is derived from an EMBL/GenBank/DDBJ whole genome shotgun (WGS) entry which is preliminary data.</text>
</comment>
<keyword evidence="2 4" id="KW-0547">Nucleotide-binding</keyword>
<protein>
    <recommendedName>
        <fullName evidence="8">ADP-ribosylation factor-like protein 4C</fullName>
    </recommendedName>
</protein>
<keyword evidence="5" id="KW-0460">Magnesium</keyword>
<dbReference type="SUPFAM" id="SSF52540">
    <property type="entry name" value="P-loop containing nucleoside triphosphate hydrolases"/>
    <property type="match status" value="1"/>
</dbReference>
<dbReference type="PRINTS" id="PR00449">
    <property type="entry name" value="RASTRNSFRMNG"/>
</dbReference>
<organism evidence="6 7">
    <name type="scientific">Elysia chlorotica</name>
    <name type="common">Eastern emerald elysia</name>
    <name type="synonym">Sea slug</name>
    <dbReference type="NCBI Taxonomy" id="188477"/>
    <lineage>
        <taxon>Eukaryota</taxon>
        <taxon>Metazoa</taxon>
        <taxon>Spiralia</taxon>
        <taxon>Lophotrochozoa</taxon>
        <taxon>Mollusca</taxon>
        <taxon>Gastropoda</taxon>
        <taxon>Heterobranchia</taxon>
        <taxon>Euthyneura</taxon>
        <taxon>Panpulmonata</taxon>
        <taxon>Sacoglossa</taxon>
        <taxon>Placobranchoidea</taxon>
        <taxon>Plakobranchidae</taxon>
        <taxon>Elysia</taxon>
    </lineage>
</organism>
<dbReference type="GO" id="GO:0003924">
    <property type="term" value="F:GTPase activity"/>
    <property type="evidence" value="ECO:0007669"/>
    <property type="project" value="InterPro"/>
</dbReference>
<feature type="binding site" evidence="4">
    <location>
        <begin position="123"/>
        <end position="126"/>
    </location>
    <ligand>
        <name>GTP</name>
        <dbReference type="ChEBI" id="CHEBI:37565"/>
    </ligand>
</feature>
<dbReference type="Proteomes" id="UP000271974">
    <property type="component" value="Unassembled WGS sequence"/>
</dbReference>
<dbReference type="OrthoDB" id="2011769at2759"/>
<dbReference type="Pfam" id="PF00025">
    <property type="entry name" value="Arf"/>
    <property type="match status" value="1"/>
</dbReference>
<evidence type="ECO:0000256" key="3">
    <source>
        <dbReference type="ARBA" id="ARBA00023134"/>
    </source>
</evidence>
<dbReference type="SMART" id="SM00175">
    <property type="entry name" value="RAB"/>
    <property type="match status" value="1"/>
</dbReference>
<dbReference type="AlphaFoldDB" id="A0A433SLK5"/>
<feature type="binding site" evidence="5">
    <location>
        <position position="20"/>
    </location>
    <ligand>
        <name>Mg(2+)</name>
        <dbReference type="ChEBI" id="CHEBI:18420"/>
    </ligand>
</feature>
<dbReference type="InterPro" id="IPR027417">
    <property type="entry name" value="P-loop_NTPase"/>
</dbReference>
<gene>
    <name evidence="6" type="ORF">EGW08_022218</name>
</gene>
<keyword evidence="3 4" id="KW-0342">GTP-binding</keyword>
<dbReference type="FunFam" id="3.40.50.300:FF:000412">
    <property type="entry name" value="ADP-ribosylation factor 1"/>
    <property type="match status" value="1"/>
</dbReference>
<dbReference type="GO" id="GO:0046872">
    <property type="term" value="F:metal ion binding"/>
    <property type="evidence" value="ECO:0007669"/>
    <property type="project" value="UniProtKB-KW"/>
</dbReference>
<evidence type="ECO:0000256" key="5">
    <source>
        <dbReference type="PIRSR" id="PIRSR606689-2"/>
    </source>
</evidence>
<dbReference type="GO" id="GO:0005525">
    <property type="term" value="F:GTP binding"/>
    <property type="evidence" value="ECO:0007669"/>
    <property type="project" value="UniProtKB-KW"/>
</dbReference>
<dbReference type="SMART" id="SM00178">
    <property type="entry name" value="SAR"/>
    <property type="match status" value="1"/>
</dbReference>
<dbReference type="SMART" id="SM00177">
    <property type="entry name" value="ARF"/>
    <property type="match status" value="1"/>
</dbReference>
<dbReference type="EMBL" id="RQTK01001512">
    <property type="protein sequence ID" value="RUS70014.1"/>
    <property type="molecule type" value="Genomic_DNA"/>
</dbReference>
<accession>A0A433SLK5</accession>
<dbReference type="InterPro" id="IPR006689">
    <property type="entry name" value="Small_GTPase_ARF/SAR"/>
</dbReference>
<dbReference type="PROSITE" id="PS51419">
    <property type="entry name" value="RAB"/>
    <property type="match status" value="1"/>
</dbReference>
<dbReference type="Gene3D" id="3.40.50.300">
    <property type="entry name" value="P-loop containing nucleotide triphosphate hydrolases"/>
    <property type="match status" value="1"/>
</dbReference>
<dbReference type="PANTHER" id="PTHR11711">
    <property type="entry name" value="ADP RIBOSYLATION FACTOR-RELATED"/>
    <property type="match status" value="1"/>
</dbReference>
<sequence>MGGSSSLQVVMVGLEGTGKTTLLYRLKFGQYTSSIPTIGFNRETVVVPSVEGKSKGVSFVIWDIGGKDNMRPLWKSYLRSADGILFVVDSSDHEGAEEARMELHRLVRTQSPHSVLPTVVLANKQDLPGAMSLQDVAAAMGVPELQAASQPCRLMPTCAVTGEGLPEAMDTMYEMVTKWKKSKGKSR</sequence>
<dbReference type="InterPro" id="IPR005225">
    <property type="entry name" value="Small_GTP-bd"/>
</dbReference>
<evidence type="ECO:0008006" key="8">
    <source>
        <dbReference type="Google" id="ProtNLM"/>
    </source>
</evidence>
<proteinExistence type="inferred from homology"/>
<feature type="binding site" evidence="4">
    <location>
        <begin position="13"/>
        <end position="20"/>
    </location>
    <ligand>
        <name>GTP</name>
        <dbReference type="ChEBI" id="CHEBI:37565"/>
    </ligand>
</feature>
<evidence type="ECO:0000313" key="6">
    <source>
        <dbReference type="EMBL" id="RUS70014.1"/>
    </source>
</evidence>
<dbReference type="NCBIfam" id="TIGR00231">
    <property type="entry name" value="small_GTP"/>
    <property type="match status" value="1"/>
</dbReference>
<name>A0A433SLK5_ELYCH</name>
<reference evidence="6 7" key="1">
    <citation type="submission" date="2019-01" db="EMBL/GenBank/DDBJ databases">
        <title>A draft genome assembly of the solar-powered sea slug Elysia chlorotica.</title>
        <authorList>
            <person name="Cai H."/>
            <person name="Li Q."/>
            <person name="Fang X."/>
            <person name="Li J."/>
            <person name="Curtis N.E."/>
            <person name="Altenburger A."/>
            <person name="Shibata T."/>
            <person name="Feng M."/>
            <person name="Maeda T."/>
            <person name="Schwartz J.A."/>
            <person name="Shigenobu S."/>
            <person name="Lundholm N."/>
            <person name="Nishiyama T."/>
            <person name="Yang H."/>
            <person name="Hasebe M."/>
            <person name="Li S."/>
            <person name="Pierce S.K."/>
            <person name="Wang J."/>
        </authorList>
    </citation>
    <scope>NUCLEOTIDE SEQUENCE [LARGE SCALE GENOMIC DNA]</scope>
    <source>
        <strain evidence="6">EC2010</strain>
        <tissue evidence="6">Whole organism of an adult</tissue>
    </source>
</reference>
<evidence type="ECO:0000256" key="4">
    <source>
        <dbReference type="PIRSR" id="PIRSR606689-1"/>
    </source>
</evidence>
<feature type="binding site" evidence="5">
    <location>
        <position position="37"/>
    </location>
    <ligand>
        <name>Mg(2+)</name>
        <dbReference type="ChEBI" id="CHEBI:18420"/>
    </ligand>
</feature>
<evidence type="ECO:0000313" key="7">
    <source>
        <dbReference type="Proteomes" id="UP000271974"/>
    </source>
</evidence>
<keyword evidence="5" id="KW-0479">Metal-binding</keyword>
<feature type="binding site" evidence="4">
    <location>
        <position position="66"/>
    </location>
    <ligand>
        <name>GTP</name>
        <dbReference type="ChEBI" id="CHEBI:37565"/>
    </ligand>
</feature>
<dbReference type="STRING" id="188477.A0A433SLK5"/>
<dbReference type="PROSITE" id="PS51417">
    <property type="entry name" value="ARF"/>
    <property type="match status" value="1"/>
</dbReference>
<comment type="similarity">
    <text evidence="1">Belongs to the small GTPase superfamily. Arf family.</text>
</comment>
<dbReference type="GO" id="GO:0030010">
    <property type="term" value="P:establishment of cell polarity"/>
    <property type="evidence" value="ECO:0007669"/>
    <property type="project" value="UniProtKB-ARBA"/>
</dbReference>
<keyword evidence="7" id="KW-1185">Reference proteome</keyword>